<name>A0A3B0V3K5_9ZZZZ</name>
<dbReference type="InterPro" id="IPR018739">
    <property type="entry name" value="DUF2281"/>
</dbReference>
<protein>
    <recommendedName>
        <fullName evidence="1">DUF2281 domain-containing protein</fullName>
    </recommendedName>
</protein>
<reference evidence="2" key="1">
    <citation type="submission" date="2018-06" db="EMBL/GenBank/DDBJ databases">
        <authorList>
            <person name="Zhirakovskaya E."/>
        </authorList>
    </citation>
    <scope>NUCLEOTIDE SEQUENCE</scope>
</reference>
<gene>
    <name evidence="2" type="ORF">MNBD_CHLOROFLEXI01-2095</name>
</gene>
<dbReference type="Pfam" id="PF10047">
    <property type="entry name" value="DUF2281"/>
    <property type="match status" value="1"/>
</dbReference>
<proteinExistence type="predicted"/>
<evidence type="ECO:0000313" key="2">
    <source>
        <dbReference type="EMBL" id="VAW31449.1"/>
    </source>
</evidence>
<dbReference type="AlphaFoldDB" id="A0A3B0V3K5"/>
<evidence type="ECO:0000259" key="1">
    <source>
        <dbReference type="Pfam" id="PF10047"/>
    </source>
</evidence>
<sequence length="77" mass="8708">MRYAPVVEKIQTLPEPLLREVDDFVDFLLARYMPTTQSIENDLPATLMSRFAAAGGGFEWLNDLAEDIYNDDDGEPV</sequence>
<organism evidence="2">
    <name type="scientific">hydrothermal vent metagenome</name>
    <dbReference type="NCBI Taxonomy" id="652676"/>
    <lineage>
        <taxon>unclassified sequences</taxon>
        <taxon>metagenomes</taxon>
        <taxon>ecological metagenomes</taxon>
    </lineage>
</organism>
<accession>A0A3B0V3K5</accession>
<dbReference type="EMBL" id="UOEU01000221">
    <property type="protein sequence ID" value="VAW31449.1"/>
    <property type="molecule type" value="Genomic_DNA"/>
</dbReference>
<feature type="domain" description="DUF2281" evidence="1">
    <location>
        <begin position="8"/>
        <end position="38"/>
    </location>
</feature>